<feature type="domain" description="Dystroglycan-type cadherin-like" evidence="4">
    <location>
        <begin position="671"/>
        <end position="763"/>
    </location>
</feature>
<dbReference type="SUPFAM" id="SSF51445">
    <property type="entry name" value="(Trans)glycosidases"/>
    <property type="match status" value="1"/>
</dbReference>
<comment type="caution">
    <text evidence="5">The sequence shown here is derived from an EMBL/GenBank/DDBJ whole genome shotgun (WGS) entry which is preliminary data.</text>
</comment>
<dbReference type="RefSeq" id="WP_111628732.1">
    <property type="nucleotide sequence ID" value="NZ_QLMC01000003.1"/>
</dbReference>
<name>A0A327WX70_LARAB</name>
<dbReference type="SUPFAM" id="SSF49313">
    <property type="entry name" value="Cadherin-like"/>
    <property type="match status" value="7"/>
</dbReference>
<dbReference type="GO" id="GO:0016020">
    <property type="term" value="C:membrane"/>
    <property type="evidence" value="ECO:0007669"/>
    <property type="project" value="InterPro"/>
</dbReference>
<dbReference type="GO" id="GO:0004565">
    <property type="term" value="F:beta-galactosidase activity"/>
    <property type="evidence" value="ECO:0007669"/>
    <property type="project" value="InterPro"/>
</dbReference>
<dbReference type="NCBIfam" id="TIGR04183">
    <property type="entry name" value="Por_Secre_tail"/>
    <property type="match status" value="1"/>
</dbReference>
<dbReference type="OrthoDB" id="898444at2"/>
<dbReference type="Pfam" id="PF05345">
    <property type="entry name" value="He_PIG"/>
    <property type="match status" value="8"/>
</dbReference>
<feature type="compositionally biased region" description="Low complexity" evidence="3">
    <location>
        <begin position="1661"/>
        <end position="1677"/>
    </location>
</feature>
<accession>A0A327WX70</accession>
<evidence type="ECO:0000313" key="6">
    <source>
        <dbReference type="Proteomes" id="UP000248790"/>
    </source>
</evidence>
<evidence type="ECO:0000259" key="4">
    <source>
        <dbReference type="SMART" id="SM00736"/>
    </source>
</evidence>
<keyword evidence="1" id="KW-0378">Hydrolase</keyword>
<dbReference type="SMART" id="SM00736">
    <property type="entry name" value="CADG"/>
    <property type="match status" value="7"/>
</dbReference>
<proteinExistence type="predicted"/>
<feature type="compositionally biased region" description="Polar residues" evidence="3">
    <location>
        <begin position="1201"/>
        <end position="1214"/>
    </location>
</feature>
<dbReference type="InterPro" id="IPR017853">
    <property type="entry name" value="GH"/>
</dbReference>
<dbReference type="InterPro" id="IPR026444">
    <property type="entry name" value="Secre_tail"/>
</dbReference>
<reference evidence="5 6" key="1">
    <citation type="submission" date="2018-06" db="EMBL/GenBank/DDBJ databases">
        <title>Genomic Encyclopedia of Archaeal and Bacterial Type Strains, Phase II (KMG-II): from individual species to whole genera.</title>
        <authorList>
            <person name="Goeker M."/>
        </authorList>
    </citation>
    <scope>NUCLEOTIDE SEQUENCE [LARGE SCALE GENOMIC DNA]</scope>
    <source>
        <strain evidence="5 6">DSM 21851</strain>
    </source>
</reference>
<feature type="domain" description="Dystroglycan-type cadherin-like" evidence="4">
    <location>
        <begin position="480"/>
        <end position="574"/>
    </location>
</feature>
<evidence type="ECO:0000313" key="5">
    <source>
        <dbReference type="EMBL" id="RAJ97769.1"/>
    </source>
</evidence>
<dbReference type="Gene3D" id="2.60.40.10">
    <property type="entry name" value="Immunoglobulins"/>
    <property type="match status" value="8"/>
</dbReference>
<feature type="region of interest" description="Disordered" evidence="3">
    <location>
        <begin position="1200"/>
        <end position="1230"/>
    </location>
</feature>
<protein>
    <submittedName>
        <fullName evidence="5">Putative secreted protein (Por secretion system target)</fullName>
    </submittedName>
</protein>
<feature type="domain" description="Dystroglycan-type cadherin-like" evidence="4">
    <location>
        <begin position="846"/>
        <end position="936"/>
    </location>
</feature>
<gene>
    <name evidence="5" type="ORF">LX87_02674</name>
</gene>
<evidence type="ECO:0000256" key="1">
    <source>
        <dbReference type="ARBA" id="ARBA00022801"/>
    </source>
</evidence>
<feature type="domain" description="Dystroglycan-type cadherin-like" evidence="4">
    <location>
        <begin position="1452"/>
        <end position="1542"/>
    </location>
</feature>
<dbReference type="EMBL" id="QLMC01000003">
    <property type="protein sequence ID" value="RAJ97769.1"/>
    <property type="molecule type" value="Genomic_DNA"/>
</dbReference>
<dbReference type="InterPro" id="IPR013783">
    <property type="entry name" value="Ig-like_fold"/>
</dbReference>
<sequence>MIRTLLSTLFCLFFFALIAPLPLVGAKPSATYTVAPKIPGGQRYLAIVIFNYETDAQIDDERIENAGRMGCNAAEISVHWDHVYPTRNSAPNWHVVDSHINTALRMGMKVALRIHLARDPNRLNGFWNAEESMKAADNTQMNFASGVQFSFAHQPTLDLAKDFIRQVTHRYQYLQQQDQLLFFSVTVSPIQEAEYSPRNGGANGSYPIPFDYGEPMKQGFRQWLQGRFSLESLNKRWGSDFSRWEAVNPPPYNQADPYISFNRGRWGEDWYVFRHLMLKRFLDETNRTIKEINGAIQVVNQHGSVWDRQSGLRGTFAFRNLAQNADGVKINDGPEYNHRFSMDVVRSNVRPGGWVCNEVDGMFYSTVPVQRFYEQVEESFEHGAQLVTLANFGSWDARDKLNQLIQRVVSRGLLSQPVTQVQPASNTSYKLSAMVRDDVSNLEYRASDQWSRQYVQNGRRPVNIVIDEDWLEDNANQDPRVSRPIPNQTAYVERPFEYNIPSGTFEDPDGSITKVEITSGLPALGLSANGVTISGTPNATGTLTITVQAIDNKNTPVTTQFQIKVLGQNANEAPVVSKPIDDRTANVGLDYAFTIPAETFKDPDGRIVSIEVSDLPGGLSYNADQRLISGKPTSEGVSTITLKATDDKGTSVSTSFRLTVTRQEEVNRPPVVSKTIPDQTATVGKDFTYTLAGETFSDPDGEVASIELEGLPDGFGYDSGSRKISGMPTQPATVTVKVKATDNKGASVTTEFRLTIKNAGSSEQLVLLEPTMDCNTGEIKFRTSGGDGSRIEFRAVGIVEDWTTETSFTVAPWLRNGTTFEIQARQNGKEVKYSYTSPCKGYEPPVVANPMSDQSYRVGEFFILRIPAETFRASTSYEITVSALPEGIWYDKVTRAISGTATKAGETTITLTATDERGTKAEDGFLLTIRDNTTKPLAMLSPTFNCQTGKLTIRTEGGNGSAITYSIQGIADWTSNSAFTIDLDKRNGAELRLLARQGDREVSYVYKTSCSPSSTLDDQTIVVGQYYSYTLLDPGAGITYKVSGLPAGLSYNTENRTISGTPTETGVTTLSLKAVDDKGNDIGELSFRLIVVEKSTNPVSGNYEGFLDLVSCLNVAGWVWNRDQPNTPVTIEFLVGSSLSSARVVGTIEANLFRQDLKDNGKGNGSHGYRWDTPEELKNNQTYSIWGRVKGSDYLLKGSPKTLSCNGDTPSNPGKPTDPAPANQPPVAPNVADLTATVNTAFQTALPAFTDPENGALTYSMSNMPKGVDFDRVSRVLTGTVTTPGSYKLTYTATDKQGAKTSVEVRLTVSDGSTPNEPTNPTNPVSGNYEGFLDLVSCLDIAGWVWNRDQPNTPVTIEFLVGSSLADAKVVGTIEANLFRQDLKDHDKGNGSHGYRWNTPEELKNNKTYLIWGRVQGTSYLLKGSPKTLTCNGDTPSNPGRPTDPIPANQPPVAPNVADLTATVNTAFQTALPAFTDPENGALTYSMSNMPKGVDFDRVSRVLTGTVTTLGSYKLTYTATDKQGAKTSVEVRLTVSDGTTPTTPETPTNPVSGNFDGYLDLVSCLNVAGWVWNRDQPNTPVTIEFLVGSSLSSARVVGTIEANLFRQDLKDNGKGNGSHGYRWDTPEELKNNQTYSIWGRVKGSDYLLKGSPKTLTCNGDTPSNPTTPTKPTEPTTPVDSPLAVLAPDYNCQTGQITFQTRGGDKTRIEYRVAGVTDWTTQATHTLNLTMREGSTLVIEARQSQKIATASYTTVCADGYAPIKDQVLIKGVSYSTTLEEVEAGARLEVTGLPEGIAFNAADRKVSGKPQKAGEYTVTVKSTKDQKSYSIRFKLTVREPELTVQLMKAGNESSRQVIQVLNDNDAVGVRNLPDKIDFFSTANVPVGSIAFELTGTSSKNNVDNDGPYGLFGDDNGMKPTTGSYMLRVAAFTGANGTGELITTKNVTFKLVSGGGRIAGSAEAAGEVWQVYPNPVREVINLTLPASLPAQSGTIPYTFSLTSTGGAQWELQGNTVENNRRKVTLDVKTLQLPTGLYFLRIQNNEGVQKVIKILKQ</sequence>
<dbReference type="Pfam" id="PF18962">
    <property type="entry name" value="Por_Secre_tail"/>
    <property type="match status" value="1"/>
</dbReference>
<dbReference type="InterPro" id="IPR013529">
    <property type="entry name" value="Glyco_hydro_42_N"/>
</dbReference>
<dbReference type="GO" id="GO:0005975">
    <property type="term" value="P:carbohydrate metabolic process"/>
    <property type="evidence" value="ECO:0007669"/>
    <property type="project" value="InterPro"/>
</dbReference>
<feature type="domain" description="Dystroglycan-type cadherin-like" evidence="4">
    <location>
        <begin position="1226"/>
        <end position="1316"/>
    </location>
</feature>
<organism evidence="5 6">
    <name type="scientific">Larkinella arboricola</name>
    <dbReference type="NCBI Taxonomy" id="643671"/>
    <lineage>
        <taxon>Bacteria</taxon>
        <taxon>Pseudomonadati</taxon>
        <taxon>Bacteroidota</taxon>
        <taxon>Cytophagia</taxon>
        <taxon>Cytophagales</taxon>
        <taxon>Spirosomataceae</taxon>
        <taxon>Larkinella</taxon>
    </lineage>
</organism>
<dbReference type="Gene3D" id="3.20.20.80">
    <property type="entry name" value="Glycosidases"/>
    <property type="match status" value="1"/>
</dbReference>
<dbReference type="Pfam" id="PF02449">
    <property type="entry name" value="Glyco_hydro_42"/>
    <property type="match status" value="1"/>
</dbReference>
<dbReference type="PANTHER" id="PTHR24273:SF32">
    <property type="entry name" value="HYALIN"/>
    <property type="match status" value="1"/>
</dbReference>
<dbReference type="Proteomes" id="UP000248790">
    <property type="component" value="Unassembled WGS sequence"/>
</dbReference>
<dbReference type="InterPro" id="IPR006644">
    <property type="entry name" value="Cadg"/>
</dbReference>
<dbReference type="GO" id="GO:0005509">
    <property type="term" value="F:calcium ion binding"/>
    <property type="evidence" value="ECO:0007669"/>
    <property type="project" value="InterPro"/>
</dbReference>
<dbReference type="InterPro" id="IPR015919">
    <property type="entry name" value="Cadherin-like_sf"/>
</dbReference>
<keyword evidence="2" id="KW-0326">Glycosidase</keyword>
<evidence type="ECO:0000256" key="2">
    <source>
        <dbReference type="ARBA" id="ARBA00023295"/>
    </source>
</evidence>
<keyword evidence="6" id="KW-1185">Reference proteome</keyword>
<evidence type="ECO:0000256" key="3">
    <source>
        <dbReference type="SAM" id="MobiDB-lite"/>
    </source>
</evidence>
<feature type="compositionally biased region" description="Pro residues" evidence="3">
    <location>
        <begin position="1216"/>
        <end position="1228"/>
    </location>
</feature>
<feature type="region of interest" description="Disordered" evidence="3">
    <location>
        <begin position="1652"/>
        <end position="1681"/>
    </location>
</feature>
<dbReference type="PANTHER" id="PTHR24273">
    <property type="entry name" value="FI04643P-RELATED"/>
    <property type="match status" value="1"/>
</dbReference>
<feature type="domain" description="Dystroglycan-type cadherin-like" evidence="4">
    <location>
        <begin position="1011"/>
        <end position="1098"/>
    </location>
</feature>
<dbReference type="GO" id="GO:0009341">
    <property type="term" value="C:beta-galactosidase complex"/>
    <property type="evidence" value="ECO:0007669"/>
    <property type="project" value="InterPro"/>
</dbReference>
<feature type="domain" description="Dystroglycan-type cadherin-like" evidence="4">
    <location>
        <begin position="575"/>
        <end position="667"/>
    </location>
</feature>